<organism evidence="1 2">
    <name type="scientific">Coleofasciculus chthonoplastes PCC 7420</name>
    <dbReference type="NCBI Taxonomy" id="118168"/>
    <lineage>
        <taxon>Bacteria</taxon>
        <taxon>Bacillati</taxon>
        <taxon>Cyanobacteriota</taxon>
        <taxon>Cyanophyceae</taxon>
        <taxon>Coleofasciculales</taxon>
        <taxon>Coleofasciculaceae</taxon>
        <taxon>Coleofasciculus</taxon>
    </lineage>
</organism>
<dbReference type="HOGENOM" id="CLU_3409069_0_0_3"/>
<name>B4VUW1_9CYAN</name>
<accession>B4VUW1</accession>
<keyword evidence="2" id="KW-1185">Reference proteome</keyword>
<sequence length="29" mass="3261">MLILERGKGNLFQLEEGSSELYSISFSVL</sequence>
<gene>
    <name evidence="1" type="ORF">MC7420_3991</name>
</gene>
<protein>
    <submittedName>
        <fullName evidence="1">Uncharacterized protein</fullName>
    </submittedName>
</protein>
<dbReference type="AlphaFoldDB" id="B4VUW1"/>
<evidence type="ECO:0000313" key="1">
    <source>
        <dbReference type="EMBL" id="EDX74467.1"/>
    </source>
</evidence>
<dbReference type="Proteomes" id="UP000003835">
    <property type="component" value="Unassembled WGS sequence"/>
</dbReference>
<dbReference type="EMBL" id="DS989853">
    <property type="protein sequence ID" value="EDX74467.1"/>
    <property type="molecule type" value="Genomic_DNA"/>
</dbReference>
<dbReference type="STRING" id="118168.MC7420_3991"/>
<proteinExistence type="predicted"/>
<reference evidence="1 2" key="1">
    <citation type="submission" date="2008-07" db="EMBL/GenBank/DDBJ databases">
        <authorList>
            <person name="Tandeau de Marsac N."/>
            <person name="Ferriera S."/>
            <person name="Johnson J."/>
            <person name="Kravitz S."/>
            <person name="Beeson K."/>
            <person name="Sutton G."/>
            <person name="Rogers Y.-H."/>
            <person name="Friedman R."/>
            <person name="Frazier M."/>
            <person name="Venter J.C."/>
        </authorList>
    </citation>
    <scope>NUCLEOTIDE SEQUENCE [LARGE SCALE GENOMIC DNA]</scope>
    <source>
        <strain evidence="1 2">PCC 7420</strain>
    </source>
</reference>
<evidence type="ECO:0000313" key="2">
    <source>
        <dbReference type="Proteomes" id="UP000003835"/>
    </source>
</evidence>